<organism evidence="1 2">
    <name type="scientific">Natronogracilivirga saccharolytica</name>
    <dbReference type="NCBI Taxonomy" id="2812953"/>
    <lineage>
        <taxon>Bacteria</taxon>
        <taxon>Pseudomonadati</taxon>
        <taxon>Balneolota</taxon>
        <taxon>Balneolia</taxon>
        <taxon>Balneolales</taxon>
        <taxon>Cyclonatronaceae</taxon>
        <taxon>Natronogracilivirga</taxon>
    </lineage>
</organism>
<proteinExistence type="predicted"/>
<reference evidence="1" key="1">
    <citation type="submission" date="2021-02" db="EMBL/GenBank/DDBJ databases">
        <title>Natronogracilivirga saccharolytica gen. nov. sp. nov. a new anaerobic, haloalkiliphilic carbohydrate-fermenting bacterium from soda lake and proposing of Cyclonatronumiaceae fam. nov. in the phylum Balneolaeota.</title>
        <authorList>
            <person name="Zhilina T.N."/>
            <person name="Sorokin D.Y."/>
            <person name="Zavarzina D.G."/>
            <person name="Toshchakov S.V."/>
            <person name="Kublanov I.V."/>
        </authorList>
    </citation>
    <scope>NUCLEOTIDE SEQUENCE</scope>
    <source>
        <strain evidence="1">Z-1702</strain>
    </source>
</reference>
<dbReference type="AlphaFoldDB" id="A0A8J7UUP9"/>
<dbReference type="CDD" id="cd00761">
    <property type="entry name" value="Glyco_tranf_GTA_type"/>
    <property type="match status" value="1"/>
</dbReference>
<name>A0A8J7UUP9_9BACT</name>
<dbReference type="EMBL" id="JAFIDN010000015">
    <property type="protein sequence ID" value="MBP3193851.1"/>
    <property type="molecule type" value="Genomic_DNA"/>
</dbReference>
<dbReference type="Proteomes" id="UP000673975">
    <property type="component" value="Unassembled WGS sequence"/>
</dbReference>
<accession>A0A8J7UUP9</accession>
<keyword evidence="2" id="KW-1185">Reference proteome</keyword>
<dbReference type="SUPFAM" id="SSF53448">
    <property type="entry name" value="Nucleotide-diphospho-sugar transferases"/>
    <property type="match status" value="1"/>
</dbReference>
<comment type="caution">
    <text evidence="1">The sequence shown here is derived from an EMBL/GenBank/DDBJ whole genome shotgun (WGS) entry which is preliminary data.</text>
</comment>
<dbReference type="InterPro" id="IPR029044">
    <property type="entry name" value="Nucleotide-diphossugar_trans"/>
</dbReference>
<protein>
    <submittedName>
        <fullName evidence="1">Glycosyltransferase family 2 protein</fullName>
    </submittedName>
</protein>
<gene>
    <name evidence="1" type="ORF">NATSA_14330</name>
</gene>
<sequence length="304" mass="35083">MPIRLHIYVFSYNRGRYLENCLNSIQACIPGSGVTIVDDHSSDKHTLDVLAKWSNMFEVVAPVKEKFDKKTGGLYSNMNYAMCDAAENKKVPYVLFIQDDMQFVRTVSGDDLQSIETFFEINSRSVQFYPCFFKASIMKKMDQWHMDEAGTAYLKNLELSYSGFSAVGIFHVNRFLKEIGSLDGMERNIDNMTRRKGIQKGYAVYPFMMYLPFTISYRNRKRALMHKLSEFVSGAGFYPIQLMDSVQCKKLLERDPYLLPYAEMFLKIDGLNGIKKWSFAGGTSALYEQGGYKRFIGRVINRFK</sequence>
<evidence type="ECO:0000313" key="2">
    <source>
        <dbReference type="Proteomes" id="UP000673975"/>
    </source>
</evidence>
<evidence type="ECO:0000313" key="1">
    <source>
        <dbReference type="EMBL" id="MBP3193851.1"/>
    </source>
</evidence>
<dbReference type="Gene3D" id="3.90.550.10">
    <property type="entry name" value="Spore Coat Polysaccharide Biosynthesis Protein SpsA, Chain A"/>
    <property type="match status" value="1"/>
</dbReference>